<dbReference type="SUPFAM" id="SSF53335">
    <property type="entry name" value="S-adenosyl-L-methionine-dependent methyltransferases"/>
    <property type="match status" value="1"/>
</dbReference>
<dbReference type="GO" id="GO:0005840">
    <property type="term" value="C:ribosome"/>
    <property type="evidence" value="ECO:0007669"/>
    <property type="project" value="UniProtKB-KW"/>
</dbReference>
<proteinExistence type="predicted"/>
<keyword evidence="4" id="KW-1185">Reference proteome</keyword>
<dbReference type="CDD" id="cd02440">
    <property type="entry name" value="AdoMet_MTases"/>
    <property type="match status" value="1"/>
</dbReference>
<name>A0ABP8PF01_9MICO</name>
<feature type="region of interest" description="Disordered" evidence="1">
    <location>
        <begin position="172"/>
        <end position="237"/>
    </location>
</feature>
<keyword evidence="3" id="KW-0689">Ribosomal protein</keyword>
<dbReference type="GO" id="GO:0008168">
    <property type="term" value="F:methyltransferase activity"/>
    <property type="evidence" value="ECO:0007669"/>
    <property type="project" value="UniProtKB-KW"/>
</dbReference>
<accession>A0ABP8PF01</accession>
<dbReference type="Pfam" id="PF18096">
    <property type="entry name" value="Thump_like"/>
    <property type="match status" value="1"/>
</dbReference>
<feature type="domain" description="THUMP-like" evidence="2">
    <location>
        <begin position="377"/>
        <end position="448"/>
    </location>
</feature>
<dbReference type="Gene3D" id="3.40.50.150">
    <property type="entry name" value="Vaccinia Virus protein VP39"/>
    <property type="match status" value="1"/>
</dbReference>
<comment type="caution">
    <text evidence="3">The sequence shown here is derived from an EMBL/GenBank/DDBJ whole genome shotgun (WGS) entry which is preliminary data.</text>
</comment>
<feature type="compositionally biased region" description="Polar residues" evidence="1">
    <location>
        <begin position="184"/>
        <end position="195"/>
    </location>
</feature>
<dbReference type="InterPro" id="IPR029063">
    <property type="entry name" value="SAM-dependent_MTases_sf"/>
</dbReference>
<protein>
    <submittedName>
        <fullName evidence="3">50S ribosomal protein L11 methyltransferase</fullName>
    </submittedName>
</protein>
<dbReference type="Proteomes" id="UP001500731">
    <property type="component" value="Unassembled WGS sequence"/>
</dbReference>
<evidence type="ECO:0000259" key="2">
    <source>
        <dbReference type="Pfam" id="PF18096"/>
    </source>
</evidence>
<evidence type="ECO:0000256" key="1">
    <source>
        <dbReference type="SAM" id="MobiDB-lite"/>
    </source>
</evidence>
<dbReference type="InterPro" id="IPR041497">
    <property type="entry name" value="Thump-like"/>
</dbReference>
<feature type="compositionally biased region" description="Basic and acidic residues" evidence="1">
    <location>
        <begin position="223"/>
        <end position="237"/>
    </location>
</feature>
<organism evidence="3 4">
    <name type="scientific">Microbacterium panaciterrae</name>
    <dbReference type="NCBI Taxonomy" id="985759"/>
    <lineage>
        <taxon>Bacteria</taxon>
        <taxon>Bacillati</taxon>
        <taxon>Actinomycetota</taxon>
        <taxon>Actinomycetes</taxon>
        <taxon>Micrococcales</taxon>
        <taxon>Microbacteriaceae</taxon>
        <taxon>Microbacterium</taxon>
    </lineage>
</organism>
<dbReference type="GO" id="GO:0032259">
    <property type="term" value="P:methylation"/>
    <property type="evidence" value="ECO:0007669"/>
    <property type="project" value="UniProtKB-KW"/>
</dbReference>
<reference evidence="4" key="1">
    <citation type="journal article" date="2019" name="Int. J. Syst. Evol. Microbiol.">
        <title>The Global Catalogue of Microorganisms (GCM) 10K type strain sequencing project: providing services to taxonomists for standard genome sequencing and annotation.</title>
        <authorList>
            <consortium name="The Broad Institute Genomics Platform"/>
            <consortium name="The Broad Institute Genome Sequencing Center for Infectious Disease"/>
            <person name="Wu L."/>
            <person name="Ma J."/>
        </authorList>
    </citation>
    <scope>NUCLEOTIDE SEQUENCE [LARGE SCALE GENOMIC DNA]</scope>
    <source>
        <strain evidence="4">JCM 17839</strain>
    </source>
</reference>
<evidence type="ECO:0000313" key="3">
    <source>
        <dbReference type="EMBL" id="GAA4486117.1"/>
    </source>
</evidence>
<evidence type="ECO:0000313" key="4">
    <source>
        <dbReference type="Proteomes" id="UP001500731"/>
    </source>
</evidence>
<keyword evidence="3" id="KW-0489">Methyltransferase</keyword>
<sequence length="449" mass="47332">MPSVRVGQSRDVDSLDRVDMSELRTLLTPEALRMLDTLGPIGSTDAAARAVMRLRAEGHSPEFVAAVVGQARLRTKAAAKFGEFADRMLFTRAGLEQATRLGVAARHAGRFRAAGITQVSDLGCGIGGDALAFAGAGIRVTAVDADEVTAALAAFNLAPFGSDVEVRHGFAEDAAPGAGGDGVSSRSPAASSLNDPETGAPDSPSSLDDSGHDEPAEGVWLDPARRTAGHTETRRVTADDYSPSLEWAFALAERIPTGIKLGPAHDRDAIPADVEAQWVSADGDVVELVLWSGILAREDVRRAALVIRGGRTHELTAPADTEDAEVRPLGAYLHEPDGAVIRARLIGDLARSLDAGMLDPHIAYLTSETPADSPFAASFRVREVLPMNPKVIGSALKKAGIGRLEIKKRGVDVDPAAFRKKLALRGSAEATLILVRIGDKRHAILADRV</sequence>
<keyword evidence="3" id="KW-0687">Ribonucleoprotein</keyword>
<gene>
    <name evidence="3" type="ORF">GCM10023171_21530</name>
</gene>
<dbReference type="EMBL" id="BAABGP010000014">
    <property type="protein sequence ID" value="GAA4486117.1"/>
    <property type="molecule type" value="Genomic_DNA"/>
</dbReference>
<keyword evidence="3" id="KW-0808">Transferase</keyword>